<dbReference type="EMBL" id="BARV01015000">
    <property type="protein sequence ID" value="GAI25684.1"/>
    <property type="molecule type" value="Genomic_DNA"/>
</dbReference>
<dbReference type="AlphaFoldDB" id="X1P439"/>
<organism evidence="1">
    <name type="scientific">marine sediment metagenome</name>
    <dbReference type="NCBI Taxonomy" id="412755"/>
    <lineage>
        <taxon>unclassified sequences</taxon>
        <taxon>metagenomes</taxon>
        <taxon>ecological metagenomes</taxon>
    </lineage>
</organism>
<feature type="non-terminal residue" evidence="1">
    <location>
        <position position="297"/>
    </location>
</feature>
<evidence type="ECO:0008006" key="2">
    <source>
        <dbReference type="Google" id="ProtNLM"/>
    </source>
</evidence>
<proteinExistence type="predicted"/>
<reference evidence="1" key="1">
    <citation type="journal article" date="2014" name="Front. Microbiol.">
        <title>High frequency of phylogenetically diverse reductive dehalogenase-homologous genes in deep subseafloor sedimentary metagenomes.</title>
        <authorList>
            <person name="Kawai M."/>
            <person name="Futagami T."/>
            <person name="Toyoda A."/>
            <person name="Takaki Y."/>
            <person name="Nishi S."/>
            <person name="Hori S."/>
            <person name="Arai W."/>
            <person name="Tsubouchi T."/>
            <person name="Morono Y."/>
            <person name="Uchiyama I."/>
            <person name="Ito T."/>
            <person name="Fujiyama A."/>
            <person name="Inagaki F."/>
            <person name="Takami H."/>
        </authorList>
    </citation>
    <scope>NUCLEOTIDE SEQUENCE</scope>
    <source>
        <strain evidence="1">Expedition CK06-06</strain>
    </source>
</reference>
<sequence>AIRHIGGAVYMVTATIPHSRKKVVKSTRKAATKAHNRKYALKSLRQAVTRSHTRVFSGRPWKKIEHDLGIIGWVRALEVTYGWLFGWHPHLHTLLFTRHPLSKAQIDVLLQFLYGRWSDAVVAAGYRPPHSEHGLVISRGESAGDYISKICHQGLGHQGLAAEISQAGSKKGRLASRTVPQIIDDWGDYRRESDRLLLLEWLTGMRGARHLTWSKGFRTQYLPAEQPAQDSDPSTAEFVCQFTGQQTDFLIQYDPTLRWRIPEAAKKHGRPGVMAELASFNFDCQNVPARSPPQAAA</sequence>
<accession>X1P439</accession>
<feature type="non-terminal residue" evidence="1">
    <location>
        <position position="1"/>
    </location>
</feature>
<protein>
    <recommendedName>
        <fullName evidence="2">Replication protein</fullName>
    </recommendedName>
</protein>
<evidence type="ECO:0000313" key="1">
    <source>
        <dbReference type="EMBL" id="GAI25684.1"/>
    </source>
</evidence>
<gene>
    <name evidence="1" type="ORF">S06H3_25999</name>
</gene>
<comment type="caution">
    <text evidence="1">The sequence shown here is derived from an EMBL/GenBank/DDBJ whole genome shotgun (WGS) entry which is preliminary data.</text>
</comment>
<name>X1P439_9ZZZZ</name>